<comment type="caution">
    <text evidence="2">The sequence shown here is derived from an EMBL/GenBank/DDBJ whole genome shotgun (WGS) entry which is preliminary data.</text>
</comment>
<evidence type="ECO:0000313" key="2">
    <source>
        <dbReference type="EMBL" id="MBB4884397.1"/>
    </source>
</evidence>
<sequence>MQSVFRFRKSSFSNPEVECVEIATNIPDIVAIRDSKIPEGPIIRLAPTPWNAFREALVTGAFNR</sequence>
<dbReference type="InterPro" id="IPR007278">
    <property type="entry name" value="DUF397"/>
</dbReference>
<proteinExistence type="predicted"/>
<reference evidence="2 3" key="1">
    <citation type="submission" date="2020-08" db="EMBL/GenBank/DDBJ databases">
        <title>Genomic Encyclopedia of Type Strains, Phase III (KMG-III): the genomes of soil and plant-associated and newly described type strains.</title>
        <authorList>
            <person name="Whitman W."/>
        </authorList>
    </citation>
    <scope>NUCLEOTIDE SEQUENCE [LARGE SCALE GENOMIC DNA]</scope>
    <source>
        <strain evidence="2 3">CECT 3265</strain>
    </source>
</reference>
<accession>A0A7W7L682</accession>
<dbReference type="EMBL" id="JACHJG010000001">
    <property type="protein sequence ID" value="MBB4884397.1"/>
    <property type="molecule type" value="Genomic_DNA"/>
</dbReference>
<dbReference type="Proteomes" id="UP000556436">
    <property type="component" value="Unassembled WGS sequence"/>
</dbReference>
<evidence type="ECO:0000259" key="1">
    <source>
        <dbReference type="Pfam" id="PF04149"/>
    </source>
</evidence>
<gene>
    <name evidence="2" type="ORF">FHS38_000406</name>
</gene>
<feature type="domain" description="DUF397" evidence="1">
    <location>
        <begin position="6"/>
        <end position="56"/>
    </location>
</feature>
<keyword evidence="3" id="KW-1185">Reference proteome</keyword>
<evidence type="ECO:0000313" key="3">
    <source>
        <dbReference type="Proteomes" id="UP000556436"/>
    </source>
</evidence>
<dbReference type="AlphaFoldDB" id="A0A7W7L682"/>
<name>A0A7W7L682_STRNE</name>
<dbReference type="Pfam" id="PF04149">
    <property type="entry name" value="DUF397"/>
    <property type="match status" value="1"/>
</dbReference>
<protein>
    <recommendedName>
        <fullName evidence="1">DUF397 domain-containing protein</fullName>
    </recommendedName>
</protein>
<organism evidence="2 3">
    <name type="scientific">Streptomyces netropsis</name>
    <name type="common">Streptoverticillium netropsis</name>
    <dbReference type="NCBI Taxonomy" id="55404"/>
    <lineage>
        <taxon>Bacteria</taxon>
        <taxon>Bacillati</taxon>
        <taxon>Actinomycetota</taxon>
        <taxon>Actinomycetes</taxon>
        <taxon>Kitasatosporales</taxon>
        <taxon>Streptomycetaceae</taxon>
        <taxon>Streptomyces</taxon>
    </lineage>
</organism>
<dbReference type="RefSeq" id="WP_184730011.1">
    <property type="nucleotide sequence ID" value="NZ_BMRW01000001.1"/>
</dbReference>